<reference evidence="3 4" key="1">
    <citation type="submission" date="2020-08" db="EMBL/GenBank/DDBJ databases">
        <title>Genome public.</title>
        <authorList>
            <person name="Liu C."/>
            <person name="Sun Q."/>
        </authorList>
    </citation>
    <scope>NUCLEOTIDE SEQUENCE [LARGE SCALE GENOMIC DNA]</scope>
    <source>
        <strain evidence="3 4">M29</strain>
    </source>
</reference>
<protein>
    <submittedName>
        <fullName evidence="3">SIR2 family protein</fullName>
    </submittedName>
</protein>
<keyword evidence="1" id="KW-0597">Phosphoprotein</keyword>
<evidence type="ECO:0000313" key="4">
    <source>
        <dbReference type="Proteomes" id="UP000649826"/>
    </source>
</evidence>
<dbReference type="EMBL" id="JACOQG010000006">
    <property type="protein sequence ID" value="MBC5779124.1"/>
    <property type="molecule type" value="Genomic_DNA"/>
</dbReference>
<evidence type="ECO:0000256" key="1">
    <source>
        <dbReference type="ARBA" id="ARBA00022553"/>
    </source>
</evidence>
<dbReference type="PANTHER" id="PTHR28623">
    <property type="entry name" value="PROTEIN FAM118B"/>
    <property type="match status" value="1"/>
</dbReference>
<dbReference type="RefSeq" id="WP_186994520.1">
    <property type="nucleotide sequence ID" value="NZ_JACOQG010000006.1"/>
</dbReference>
<dbReference type="InterPro" id="IPR038916">
    <property type="entry name" value="FAM118"/>
</dbReference>
<evidence type="ECO:0000256" key="2">
    <source>
        <dbReference type="ARBA" id="ARBA00022990"/>
    </source>
</evidence>
<name>A0ABR7IGN4_9FIRM</name>
<dbReference type="Gene3D" id="3.40.50.300">
    <property type="entry name" value="P-loop containing nucleotide triphosphate hydrolases"/>
    <property type="match status" value="1"/>
</dbReference>
<organism evidence="3 4">
    <name type="scientific">Blautia difficilis</name>
    <dbReference type="NCBI Taxonomy" id="2763027"/>
    <lineage>
        <taxon>Bacteria</taxon>
        <taxon>Bacillati</taxon>
        <taxon>Bacillota</taxon>
        <taxon>Clostridia</taxon>
        <taxon>Lachnospirales</taxon>
        <taxon>Lachnospiraceae</taxon>
        <taxon>Blautia</taxon>
    </lineage>
</organism>
<dbReference type="Proteomes" id="UP000649826">
    <property type="component" value="Unassembled WGS sequence"/>
</dbReference>
<dbReference type="Pfam" id="PF13289">
    <property type="entry name" value="SIR2_2"/>
    <property type="match status" value="1"/>
</dbReference>
<comment type="caution">
    <text evidence="3">The sequence shown here is derived from an EMBL/GenBank/DDBJ whole genome shotgun (WGS) entry which is preliminary data.</text>
</comment>
<accession>A0ABR7IGN4</accession>
<dbReference type="PANTHER" id="PTHR28623:SF1">
    <property type="entry name" value="PROTEIN FAM118B"/>
    <property type="match status" value="1"/>
</dbReference>
<dbReference type="InterPro" id="IPR027417">
    <property type="entry name" value="P-loop_NTPase"/>
</dbReference>
<keyword evidence="2" id="KW-0007">Acetylation</keyword>
<sequence length="1095" mass="127019">MKISDYPKFESALSQGRPITFLCGAGLSVSLGDHAKGWVGWLKEGKAYLSDVEAEELDRRFGSYSASELIDAASFLIEALRKNGNYTAYMDSTIGSLRVQNKKLANALALFVRCGDYFATTNYDKLLEEVTGLGYYTYNMPGKIVQMLSGQAEMSVIHLHGIYDAATNMDDIVADQKQYEDVLANQGAQFIQNLISTCTLVILGCGTTVDDPNLKEFMSFASKQLHLNIPYFYLHKAGDDLSDLGPNVIPVCYGMEYSDLSNAVEDMANYRIRTRYRDSGIIRVNPYVKTRKSFTASYRLHYLNEFCKFVGREKELVELNNFCSADKEVLWWSLVGKGGIGKSRLVYQWLKQLSNNWFGFFAKTDVDVERYREFKPFSDTVIVIDYVLGNEDKCATIVTTLFERFEYSRFKLRLLFVDRRYQNNENNWYDRIVGKMDMQTRLWFQECSYNNKTTLSPLVISELSEEEELEFINVYLEAYLNNVADDDTKVKYSSVLPDTADQIYSNFKTALKEECDRPLFVAVYTELWIYKDGCISVTSLDEMLAAFLKREEDRWLLCLDNHSNLLMDYVKLLALASASVLVCLDDDQGIYQQAAQNLQQYINASQRPGKKQTDFSDLFVYQEYAHDYEMDEVSTLEEIQEEILRRANDPKYLRLDEKGCPKLLTIIDPEYPDIIKEFLVDYYIPKYEWIGFSQAARLGTVTEFDMFLLHAIEDFPDKKSYMEMEFAPLEDERDRFGQWIFVILAAKNLNNFEQIADNLCVSQAPEIICAYEMEVWKDIGIVLTDRGELDRLYTLGLRSADYITDRLDNDVVCECIEEVWDAFFIGVHNAELTQQTANLMDKYNQIADKIAENGYIATWCTENYARLMLLWLRRNDYRSAANCWKQMMKFQQRFANDEDILKAIAGAADALYDIYRENQVPGRRRKLLKDMERIFDETHNADVANALAILEANEHTIYDPPAVFDSNKSEILLSTENKLKEIYEAFPNEGKVVLGYSYLVSWNYVTWLDFPRPIDEELIPLFKKWIRKFPENKLELMEYYSFILFEKWLYMDSLDNISEANKIYYEIKAIADELSKDYADNQVTQMLSMGIVRKL</sequence>
<evidence type="ECO:0000313" key="3">
    <source>
        <dbReference type="EMBL" id="MBC5779124.1"/>
    </source>
</evidence>
<proteinExistence type="predicted"/>
<dbReference type="SUPFAM" id="SSF52540">
    <property type="entry name" value="P-loop containing nucleoside triphosphate hydrolases"/>
    <property type="match status" value="1"/>
</dbReference>
<gene>
    <name evidence="3" type="ORF">H8Z82_05540</name>
</gene>
<keyword evidence="4" id="KW-1185">Reference proteome</keyword>